<dbReference type="InterPro" id="IPR036390">
    <property type="entry name" value="WH_DNA-bd_sf"/>
</dbReference>
<keyword evidence="4" id="KW-0804">Transcription</keyword>
<dbReference type="RefSeq" id="WP_321546542.1">
    <property type="nucleotide sequence ID" value="NZ_JAXIVS010000004.1"/>
</dbReference>
<protein>
    <submittedName>
        <fullName evidence="6">LysR family transcriptional regulator</fullName>
    </submittedName>
</protein>
<dbReference type="EMBL" id="JAXIVS010000004">
    <property type="protein sequence ID" value="MDY7227832.1"/>
    <property type="molecule type" value="Genomic_DNA"/>
</dbReference>
<dbReference type="Pfam" id="PF00126">
    <property type="entry name" value="HTH_1"/>
    <property type="match status" value="1"/>
</dbReference>
<dbReference type="InterPro" id="IPR000847">
    <property type="entry name" value="LysR_HTH_N"/>
</dbReference>
<dbReference type="InterPro" id="IPR036388">
    <property type="entry name" value="WH-like_DNA-bd_sf"/>
</dbReference>
<sequence>MSKLHETPGAVPAVDLSSVNLNLLVALDALLTEGSVTRAATRLGVTQSALSHTLRQLREVFGDALLIRGRGGMVLTPRAQQLAAPIRRGLLELQRALREEPVFEPRTTAHRFSIAARDYFAFVLLPPLLELLGREAPRVDLDLRPVDERRTPERLESGEVDLIIGAFVGEAPALRQQRLFQEEFACVVRAQHPEVKRRLEFEQYLRLPHLLISTSGEGEGVVDRELTKIGRSRRIALRVPYFLAAPLVIVRSELVLTAPRRMVEKFASAWPLQVLKPPLALPAFSAFQVWHERYDDDPAHRWLRGMVARAAASLA</sequence>
<reference evidence="6 7" key="1">
    <citation type="submission" date="2023-12" db="EMBL/GenBank/DDBJ databases">
        <title>the genome sequence of Hyalangium sp. s54d21.</title>
        <authorList>
            <person name="Zhang X."/>
        </authorList>
    </citation>
    <scope>NUCLEOTIDE SEQUENCE [LARGE SCALE GENOMIC DNA]</scope>
    <source>
        <strain evidence="7">s54d21</strain>
    </source>
</reference>
<name>A0ABU5H4Y5_9BACT</name>
<dbReference type="PROSITE" id="PS50931">
    <property type="entry name" value="HTH_LYSR"/>
    <property type="match status" value="1"/>
</dbReference>
<proteinExistence type="inferred from homology"/>
<comment type="similarity">
    <text evidence="1">Belongs to the LysR transcriptional regulatory family.</text>
</comment>
<evidence type="ECO:0000256" key="4">
    <source>
        <dbReference type="ARBA" id="ARBA00023163"/>
    </source>
</evidence>
<dbReference type="Gene3D" id="1.10.10.10">
    <property type="entry name" value="Winged helix-like DNA-binding domain superfamily/Winged helix DNA-binding domain"/>
    <property type="match status" value="1"/>
</dbReference>
<evidence type="ECO:0000256" key="2">
    <source>
        <dbReference type="ARBA" id="ARBA00023015"/>
    </source>
</evidence>
<dbReference type="Pfam" id="PF03466">
    <property type="entry name" value="LysR_substrate"/>
    <property type="match status" value="1"/>
</dbReference>
<dbReference type="PRINTS" id="PR00039">
    <property type="entry name" value="HTHLYSR"/>
</dbReference>
<accession>A0ABU5H4Y5</accession>
<evidence type="ECO:0000256" key="3">
    <source>
        <dbReference type="ARBA" id="ARBA00023125"/>
    </source>
</evidence>
<dbReference type="Gene3D" id="3.40.190.10">
    <property type="entry name" value="Periplasmic binding protein-like II"/>
    <property type="match status" value="2"/>
</dbReference>
<keyword evidence="3" id="KW-0238">DNA-binding</keyword>
<dbReference type="CDD" id="cd08417">
    <property type="entry name" value="PBP2_Nitroaromatics_like"/>
    <property type="match status" value="1"/>
</dbReference>
<keyword evidence="2" id="KW-0805">Transcription regulation</keyword>
<evidence type="ECO:0000259" key="5">
    <source>
        <dbReference type="PROSITE" id="PS50931"/>
    </source>
</evidence>
<dbReference type="PANTHER" id="PTHR30118:SF15">
    <property type="entry name" value="TRANSCRIPTIONAL REGULATORY PROTEIN"/>
    <property type="match status" value="1"/>
</dbReference>
<dbReference type="InterPro" id="IPR037402">
    <property type="entry name" value="YidZ_PBP2"/>
</dbReference>
<gene>
    <name evidence="6" type="ORF">SYV04_15560</name>
</gene>
<evidence type="ECO:0000256" key="1">
    <source>
        <dbReference type="ARBA" id="ARBA00009437"/>
    </source>
</evidence>
<evidence type="ECO:0000313" key="6">
    <source>
        <dbReference type="EMBL" id="MDY7227832.1"/>
    </source>
</evidence>
<evidence type="ECO:0000313" key="7">
    <source>
        <dbReference type="Proteomes" id="UP001291309"/>
    </source>
</evidence>
<keyword evidence="7" id="KW-1185">Reference proteome</keyword>
<organism evidence="6 7">
    <name type="scientific">Hyalangium rubrum</name>
    <dbReference type="NCBI Taxonomy" id="3103134"/>
    <lineage>
        <taxon>Bacteria</taxon>
        <taxon>Pseudomonadati</taxon>
        <taxon>Myxococcota</taxon>
        <taxon>Myxococcia</taxon>
        <taxon>Myxococcales</taxon>
        <taxon>Cystobacterineae</taxon>
        <taxon>Archangiaceae</taxon>
        <taxon>Hyalangium</taxon>
    </lineage>
</organism>
<dbReference type="InterPro" id="IPR050389">
    <property type="entry name" value="LysR-type_TF"/>
</dbReference>
<dbReference type="SUPFAM" id="SSF46785">
    <property type="entry name" value="Winged helix' DNA-binding domain"/>
    <property type="match status" value="1"/>
</dbReference>
<feature type="domain" description="HTH lysR-type" evidence="5">
    <location>
        <begin position="19"/>
        <end position="76"/>
    </location>
</feature>
<dbReference type="Proteomes" id="UP001291309">
    <property type="component" value="Unassembled WGS sequence"/>
</dbReference>
<dbReference type="PANTHER" id="PTHR30118">
    <property type="entry name" value="HTH-TYPE TRANSCRIPTIONAL REGULATOR LEUO-RELATED"/>
    <property type="match status" value="1"/>
</dbReference>
<dbReference type="SUPFAM" id="SSF53850">
    <property type="entry name" value="Periplasmic binding protein-like II"/>
    <property type="match status" value="1"/>
</dbReference>
<comment type="caution">
    <text evidence="6">The sequence shown here is derived from an EMBL/GenBank/DDBJ whole genome shotgun (WGS) entry which is preliminary data.</text>
</comment>
<dbReference type="InterPro" id="IPR005119">
    <property type="entry name" value="LysR_subst-bd"/>
</dbReference>